<dbReference type="AlphaFoldDB" id="A0A1F4YGL7"/>
<dbReference type="Proteomes" id="UP000178176">
    <property type="component" value="Unassembled WGS sequence"/>
</dbReference>
<accession>A0A1F4YGL7</accession>
<comment type="caution">
    <text evidence="1">The sequence shown here is derived from an EMBL/GenBank/DDBJ whole genome shotgun (WGS) entry which is preliminary data.</text>
</comment>
<protein>
    <submittedName>
        <fullName evidence="1">Uncharacterized protein</fullName>
    </submittedName>
</protein>
<organism evidence="1 2">
    <name type="scientific">Candidatus Amesbacteria bacterium RIFCSPHIGHO2_01_FULL_48_32b</name>
    <dbReference type="NCBI Taxonomy" id="1797253"/>
    <lineage>
        <taxon>Bacteria</taxon>
        <taxon>Candidatus Amesiibacteriota</taxon>
    </lineage>
</organism>
<name>A0A1F4YGL7_9BACT</name>
<dbReference type="EMBL" id="MEXH01000002">
    <property type="protein sequence ID" value="OGC93072.1"/>
    <property type="molecule type" value="Genomic_DNA"/>
</dbReference>
<evidence type="ECO:0000313" key="1">
    <source>
        <dbReference type="EMBL" id="OGC93072.1"/>
    </source>
</evidence>
<reference evidence="1 2" key="1">
    <citation type="journal article" date="2016" name="Nat. Commun.">
        <title>Thousands of microbial genomes shed light on interconnected biogeochemical processes in an aquifer system.</title>
        <authorList>
            <person name="Anantharaman K."/>
            <person name="Brown C.T."/>
            <person name="Hug L.A."/>
            <person name="Sharon I."/>
            <person name="Castelle C.J."/>
            <person name="Probst A.J."/>
            <person name="Thomas B.C."/>
            <person name="Singh A."/>
            <person name="Wilkins M.J."/>
            <person name="Karaoz U."/>
            <person name="Brodie E.L."/>
            <person name="Williams K.H."/>
            <person name="Hubbard S.S."/>
            <person name="Banfield J.F."/>
        </authorList>
    </citation>
    <scope>NUCLEOTIDE SEQUENCE [LARGE SCALE GENOMIC DNA]</scope>
</reference>
<evidence type="ECO:0000313" key="2">
    <source>
        <dbReference type="Proteomes" id="UP000178176"/>
    </source>
</evidence>
<sequence length="116" mass="13061">MGGEVAPEKIYLNEEEKGLLTSINIQINANNGHLPKGGIRIPLELGGQRISIKNITLSLGDIAFEADLDFDNQKKEYIFTPSPDNRKIPSIRQLRMRGAELDERLAEAKLRFRRSS</sequence>
<gene>
    <name evidence="1" type="ORF">A2876_00800</name>
</gene>
<proteinExistence type="predicted"/>